<evidence type="ECO:0000256" key="2">
    <source>
        <dbReference type="ARBA" id="ARBA00023002"/>
    </source>
</evidence>
<feature type="domain" description="GFO/IDH/MocA-like oxidoreductase" evidence="4">
    <location>
        <begin position="135"/>
        <end position="269"/>
    </location>
</feature>
<name>A0A2R8AMF4_9RHOB</name>
<keyword evidence="6" id="KW-1185">Reference proteome</keyword>
<evidence type="ECO:0000259" key="4">
    <source>
        <dbReference type="Pfam" id="PF22725"/>
    </source>
</evidence>
<dbReference type="InterPro" id="IPR000683">
    <property type="entry name" value="Gfo/Idh/MocA-like_OxRdtase_N"/>
</dbReference>
<proteinExistence type="inferred from homology"/>
<reference evidence="5 6" key="1">
    <citation type="submission" date="2018-03" db="EMBL/GenBank/DDBJ databases">
        <authorList>
            <person name="Keele B.F."/>
        </authorList>
    </citation>
    <scope>NUCLEOTIDE SEQUENCE [LARGE SCALE GENOMIC DNA]</scope>
    <source>
        <strain evidence="5 6">CECT 8811</strain>
    </source>
</reference>
<comment type="similarity">
    <text evidence="1">Belongs to the Gfo/Idh/MocA family.</text>
</comment>
<dbReference type="InterPro" id="IPR036291">
    <property type="entry name" value="NAD(P)-bd_dom_sf"/>
</dbReference>
<dbReference type="InterPro" id="IPR055170">
    <property type="entry name" value="GFO_IDH_MocA-like_dom"/>
</dbReference>
<dbReference type="Proteomes" id="UP000244911">
    <property type="component" value="Unassembled WGS sequence"/>
</dbReference>
<dbReference type="SUPFAM" id="SSF55347">
    <property type="entry name" value="Glyceraldehyde-3-phosphate dehydrogenase-like, C-terminal domain"/>
    <property type="match status" value="1"/>
</dbReference>
<evidence type="ECO:0000313" key="5">
    <source>
        <dbReference type="EMBL" id="SPF77201.1"/>
    </source>
</evidence>
<dbReference type="EC" id="1.1.1.292" evidence="5"/>
<dbReference type="Gene3D" id="3.30.360.10">
    <property type="entry name" value="Dihydrodipicolinate Reductase, domain 2"/>
    <property type="match status" value="1"/>
</dbReference>
<dbReference type="PANTHER" id="PTHR22604">
    <property type="entry name" value="OXIDOREDUCTASES"/>
    <property type="match status" value="1"/>
</dbReference>
<dbReference type="EMBL" id="OMOI01000001">
    <property type="protein sequence ID" value="SPF77201.1"/>
    <property type="molecule type" value="Genomic_DNA"/>
</dbReference>
<feature type="domain" description="Gfo/Idh/MocA-like oxidoreductase N-terminal" evidence="3">
    <location>
        <begin position="9"/>
        <end position="123"/>
    </location>
</feature>
<dbReference type="GO" id="GO:0000166">
    <property type="term" value="F:nucleotide binding"/>
    <property type="evidence" value="ECO:0007669"/>
    <property type="project" value="InterPro"/>
</dbReference>
<dbReference type="Gene3D" id="3.40.50.720">
    <property type="entry name" value="NAD(P)-binding Rossmann-like Domain"/>
    <property type="match status" value="1"/>
</dbReference>
<gene>
    <name evidence="5" type="primary">afr_1</name>
    <name evidence="5" type="ORF">ALP8811_02224</name>
</gene>
<organism evidence="5 6">
    <name type="scientific">Aliiroseovarius pelagivivens</name>
    <dbReference type="NCBI Taxonomy" id="1639690"/>
    <lineage>
        <taxon>Bacteria</taxon>
        <taxon>Pseudomonadati</taxon>
        <taxon>Pseudomonadota</taxon>
        <taxon>Alphaproteobacteria</taxon>
        <taxon>Rhodobacterales</taxon>
        <taxon>Paracoccaceae</taxon>
        <taxon>Aliiroseovarius</taxon>
    </lineage>
</organism>
<evidence type="ECO:0000313" key="6">
    <source>
        <dbReference type="Proteomes" id="UP000244911"/>
    </source>
</evidence>
<dbReference type="Pfam" id="PF01408">
    <property type="entry name" value="GFO_IDH_MocA"/>
    <property type="match status" value="1"/>
</dbReference>
<accession>A0A2R8AMF4</accession>
<evidence type="ECO:0000259" key="3">
    <source>
        <dbReference type="Pfam" id="PF01408"/>
    </source>
</evidence>
<dbReference type="InterPro" id="IPR050984">
    <property type="entry name" value="Gfo/Idh/MocA_domain"/>
</dbReference>
<sequence length="398" mass="43821">MTGDAPKTFRVGLVGCGRISDIYLTTLANFSEVEVVACASLDLEESRAKAAQHGIARACSVDEVIADTQIDCILNLTIPAAHADITRRALLADKHVYSEKPFVTGMDEGRELLELAEARGLKLGNAPDTFLGGRWQTVRRLIDEGAIGRPTGVFAHVGTHGTERHHPNPDFYYQAGGGPLLDLGPYYLTAMVFCLGPIARVAGMANRAFDRRQIENGPRYGEWMDVQIDTHSLSMIEFETGAIGSMTMSFDIWDSETPRFEIYGETGVISIPDPDPVHGANDFHGPVWLRTQDTSRWSHQPRPKAREDWQVVMNHHGFNENSRGLGLLDLALAVRDDRPVRASGALSFHVFEVMDAIARAPQEGLYQRIESTCPVPEPLPETFPASETIRAHEAANAH</sequence>
<protein>
    <submittedName>
        <fullName evidence="5">1,5-anhydro-D-fructose reductase</fullName>
        <ecNumber evidence="5">1.1.1.292</ecNumber>
    </submittedName>
</protein>
<dbReference type="AlphaFoldDB" id="A0A2R8AMF4"/>
<keyword evidence="2 5" id="KW-0560">Oxidoreductase</keyword>
<dbReference type="OrthoDB" id="9776544at2"/>
<dbReference type="GO" id="GO:0033712">
    <property type="term" value="F:1,5-anhydro-D-fructose reductase (1,5-anhydro-D-mannitol-forming) activity"/>
    <property type="evidence" value="ECO:0007669"/>
    <property type="project" value="UniProtKB-EC"/>
</dbReference>
<evidence type="ECO:0000256" key="1">
    <source>
        <dbReference type="ARBA" id="ARBA00010928"/>
    </source>
</evidence>
<dbReference type="RefSeq" id="WP_108857153.1">
    <property type="nucleotide sequence ID" value="NZ_OMOI01000001.1"/>
</dbReference>
<dbReference type="PANTHER" id="PTHR22604:SF105">
    <property type="entry name" value="TRANS-1,2-DIHYDROBENZENE-1,2-DIOL DEHYDROGENASE"/>
    <property type="match status" value="1"/>
</dbReference>
<dbReference type="Pfam" id="PF22725">
    <property type="entry name" value="GFO_IDH_MocA_C3"/>
    <property type="match status" value="1"/>
</dbReference>
<dbReference type="SUPFAM" id="SSF51735">
    <property type="entry name" value="NAD(P)-binding Rossmann-fold domains"/>
    <property type="match status" value="1"/>
</dbReference>